<dbReference type="HOGENOM" id="CLU_098556_0_0_7"/>
<organism evidence="2 3">
    <name type="scientific">Campylobacter subantarcticus LMG 24374</name>
    <dbReference type="NCBI Taxonomy" id="1388751"/>
    <lineage>
        <taxon>Bacteria</taxon>
        <taxon>Pseudomonadati</taxon>
        <taxon>Campylobacterota</taxon>
        <taxon>Epsilonproteobacteria</taxon>
        <taxon>Campylobacterales</taxon>
        <taxon>Campylobacteraceae</taxon>
        <taxon>Campylobacter</taxon>
    </lineage>
</organism>
<reference evidence="2 3" key="1">
    <citation type="journal article" date="2014" name="Genome Biol. Evol.">
        <title>Comparative Genomics of the Campylobacter lari Group.</title>
        <authorList>
            <person name="Miller W.G."/>
            <person name="Yee E."/>
            <person name="Chapman M.H."/>
            <person name="Smith T.P."/>
            <person name="Bono J.L."/>
            <person name="Huynh S."/>
            <person name="Parker C.T."/>
            <person name="Vandamme P."/>
            <person name="Luong K."/>
            <person name="Korlach J."/>
        </authorList>
    </citation>
    <scope>NUCLEOTIDE SEQUENCE [LARGE SCALE GENOMIC DNA]</scope>
    <source>
        <strain evidence="2 3">LMG 24374</strain>
    </source>
</reference>
<keyword evidence="1" id="KW-0472">Membrane</keyword>
<name>A0A0A8H8D8_9BACT</name>
<dbReference type="EMBL" id="CP007772">
    <property type="protein sequence ID" value="AJC90346.1"/>
    <property type="molecule type" value="Genomic_DNA"/>
</dbReference>
<dbReference type="KEGG" id="csm:CSUB8521_0465"/>
<dbReference type="RefSeq" id="WP_039663052.1">
    <property type="nucleotide sequence ID" value="NZ_CP007772.1"/>
</dbReference>
<dbReference type="AlphaFoldDB" id="A0A0A8H8D8"/>
<protein>
    <recommendedName>
        <fullName evidence="4">Type II secretion system protein</fullName>
    </recommendedName>
</protein>
<evidence type="ECO:0000256" key="1">
    <source>
        <dbReference type="SAM" id="Phobius"/>
    </source>
</evidence>
<dbReference type="Proteomes" id="UP000031135">
    <property type="component" value="Chromosome"/>
</dbReference>
<sequence length="246" mass="28427">MKQAFTLIELVFVCIILSLLFSMAYVYYKPDYLRLGAEQVLNDIKYTRHLALIQNDFRVKEFNIAKREWFKAKWQLYFIRSKSATNNEQTYTIFLDKNGDGNANIGKNMINKDREIAVDLINPNILMNSGQSGVINQNDFKANSKYNIEKTYGISKVLFEGACKGSTRLIFDDYGRLYTPLKNAMRAYDKLASFNNDCIVRLSNNQNKHICIIINPISGYAYIPKFSSNKTQNIILNNKNTYCHTL</sequence>
<keyword evidence="1" id="KW-0812">Transmembrane</keyword>
<dbReference type="InterPro" id="IPR045584">
    <property type="entry name" value="Pilin-like"/>
</dbReference>
<evidence type="ECO:0008006" key="4">
    <source>
        <dbReference type="Google" id="ProtNLM"/>
    </source>
</evidence>
<evidence type="ECO:0000313" key="3">
    <source>
        <dbReference type="Proteomes" id="UP000031135"/>
    </source>
</evidence>
<gene>
    <name evidence="2" type="ORF">CSUB8521_0465</name>
</gene>
<accession>A0A0A8H8D8</accession>
<dbReference type="NCBIfam" id="TIGR02532">
    <property type="entry name" value="IV_pilin_GFxxxE"/>
    <property type="match status" value="1"/>
</dbReference>
<dbReference type="InterPro" id="IPR012902">
    <property type="entry name" value="N_methyl_site"/>
</dbReference>
<proteinExistence type="predicted"/>
<feature type="transmembrane region" description="Helical" evidence="1">
    <location>
        <begin position="7"/>
        <end position="28"/>
    </location>
</feature>
<keyword evidence="1" id="KW-1133">Transmembrane helix</keyword>
<evidence type="ECO:0000313" key="2">
    <source>
        <dbReference type="EMBL" id="AJC90346.1"/>
    </source>
</evidence>
<dbReference type="SUPFAM" id="SSF54523">
    <property type="entry name" value="Pili subunits"/>
    <property type="match status" value="1"/>
</dbReference>
<dbReference type="OrthoDB" id="5363195at2"/>